<keyword evidence="1" id="KW-1133">Transmembrane helix</keyword>
<sequence>MRAWLPAVTLGFALGGFFDGVLLHQILQWHHLLSLVPGMDDLRLQILWDGYFHAAMYAVALVGLVAVWRHRSVIGADPRRRLWAMLPVGFGLWHGIDAVLSHWVLGIHRIRDDSPVPLLWDAGWLIGFGILPAAAGLYVAMGPRGPEGRVGGITAALLALTVGMGIWAAQPPGDGRLASVVFRKDLTDAQIRDRLTATGAAILWQDAALSLAVVDMPAGGAWRLYGQGALLVAGGGLPAGCLGWRRT</sequence>
<evidence type="ECO:0000313" key="3">
    <source>
        <dbReference type="Proteomes" id="UP000304880"/>
    </source>
</evidence>
<dbReference type="Proteomes" id="UP000304880">
    <property type="component" value="Unassembled WGS sequence"/>
</dbReference>
<feature type="transmembrane region" description="Helical" evidence="1">
    <location>
        <begin position="82"/>
        <end position="105"/>
    </location>
</feature>
<protein>
    <submittedName>
        <fullName evidence="2">DUF2243 domain-containing protein</fullName>
    </submittedName>
</protein>
<evidence type="ECO:0000313" key="2">
    <source>
        <dbReference type="EMBL" id="TNH40459.1"/>
    </source>
</evidence>
<keyword evidence="1" id="KW-0812">Transmembrane</keyword>
<feature type="transmembrane region" description="Helical" evidence="1">
    <location>
        <begin position="117"/>
        <end position="138"/>
    </location>
</feature>
<evidence type="ECO:0000256" key="1">
    <source>
        <dbReference type="SAM" id="Phobius"/>
    </source>
</evidence>
<keyword evidence="1" id="KW-0472">Membrane</keyword>
<reference evidence="2 3" key="1">
    <citation type="submission" date="2019-06" db="EMBL/GenBank/DDBJ databases">
        <authorList>
            <person name="Li J."/>
        </authorList>
    </citation>
    <scope>NUCLEOTIDE SEQUENCE [LARGE SCALE GENOMIC DNA]</scope>
    <source>
        <strain evidence="2 3">CGMCC 1.8012</strain>
    </source>
</reference>
<name>A0A5C4R944_9RHOB</name>
<feature type="transmembrane region" description="Helical" evidence="1">
    <location>
        <begin position="224"/>
        <end position="244"/>
    </location>
</feature>
<proteinExistence type="predicted"/>
<accession>A0A5C4R944</accession>
<dbReference type="InterPro" id="IPR018719">
    <property type="entry name" value="DUF2243_membrane"/>
</dbReference>
<feature type="transmembrane region" description="Helical" evidence="1">
    <location>
        <begin position="51"/>
        <end position="70"/>
    </location>
</feature>
<gene>
    <name evidence="2" type="ORF">FHD67_04435</name>
</gene>
<keyword evidence="3" id="KW-1185">Reference proteome</keyword>
<feature type="transmembrane region" description="Helical" evidence="1">
    <location>
        <begin position="150"/>
        <end position="169"/>
    </location>
</feature>
<dbReference type="RefSeq" id="WP_139597954.1">
    <property type="nucleotide sequence ID" value="NZ_VDDC01000008.1"/>
</dbReference>
<dbReference type="Pfam" id="PF10002">
    <property type="entry name" value="DUF2243"/>
    <property type="match status" value="1"/>
</dbReference>
<dbReference type="AlphaFoldDB" id="A0A5C4R944"/>
<dbReference type="EMBL" id="VDDC01000008">
    <property type="protein sequence ID" value="TNH40459.1"/>
    <property type="molecule type" value="Genomic_DNA"/>
</dbReference>
<organism evidence="2 3">
    <name type="scientific">Paracoccus haeundaensis</name>
    <dbReference type="NCBI Taxonomy" id="225362"/>
    <lineage>
        <taxon>Bacteria</taxon>
        <taxon>Pseudomonadati</taxon>
        <taxon>Pseudomonadota</taxon>
        <taxon>Alphaproteobacteria</taxon>
        <taxon>Rhodobacterales</taxon>
        <taxon>Paracoccaceae</taxon>
        <taxon>Paracoccus</taxon>
    </lineage>
</organism>
<comment type="caution">
    <text evidence="2">The sequence shown here is derived from an EMBL/GenBank/DDBJ whole genome shotgun (WGS) entry which is preliminary data.</text>
</comment>